<sequence>MEEYLNLYHQKLWEIAYDNLIRVFSHPHTIILFVLFLIICSLICFLFFGKTRTLLFVVSYFFLFLLGGVAEYVNSYSKIMNPSSPYNNSLSIASLKHETVLPMLERVDEIPLASVDGELKREDIILFAVSNPTYYDGLFNDIAMLLTGEYKIGTDFLVALVGYEEKDGEWQSVDIRIAPGVEEKDFQKFSKVLHIKKDEAEGATGIILDLQEFYELKLRKEKDGHWPRL</sequence>
<keyword evidence="1" id="KW-1133">Transmembrane helix</keyword>
<reference evidence="2 3" key="1">
    <citation type="submission" date="2015-01" db="EMBL/GenBank/DDBJ databases">
        <authorList>
            <person name="Pelicic Vladimir"/>
        </authorList>
    </citation>
    <scope>NUCLEOTIDE SEQUENCE [LARGE SCALE GENOMIC DNA]</scope>
    <source>
        <strain evidence="2 3">2908</strain>
    </source>
</reference>
<dbReference type="Proteomes" id="UP000183504">
    <property type="component" value="Unassembled WGS sequence"/>
</dbReference>
<accession>A0A0B7GJ23</accession>
<protein>
    <submittedName>
        <fullName evidence="2">Uncharacterized protein</fullName>
    </submittedName>
</protein>
<evidence type="ECO:0000313" key="2">
    <source>
        <dbReference type="EMBL" id="CEL89775.1"/>
    </source>
</evidence>
<evidence type="ECO:0000256" key="1">
    <source>
        <dbReference type="SAM" id="Phobius"/>
    </source>
</evidence>
<organism evidence="2 3">
    <name type="scientific">Streptococcus sanguinis</name>
    <dbReference type="NCBI Taxonomy" id="1305"/>
    <lineage>
        <taxon>Bacteria</taxon>
        <taxon>Bacillati</taxon>
        <taxon>Bacillota</taxon>
        <taxon>Bacilli</taxon>
        <taxon>Lactobacillales</taxon>
        <taxon>Streptococcaceae</taxon>
        <taxon>Streptococcus</taxon>
    </lineage>
</organism>
<gene>
    <name evidence="2" type="ORF">SSV_0463</name>
</gene>
<dbReference type="EMBL" id="CDMW01000001">
    <property type="protein sequence ID" value="CEL89775.1"/>
    <property type="molecule type" value="Genomic_DNA"/>
</dbReference>
<keyword evidence="1" id="KW-0812">Transmembrane</keyword>
<evidence type="ECO:0000313" key="3">
    <source>
        <dbReference type="Proteomes" id="UP000183504"/>
    </source>
</evidence>
<dbReference type="RefSeq" id="WP_141640125.1">
    <property type="nucleotide sequence ID" value="NZ_CDMW01000001.1"/>
</dbReference>
<proteinExistence type="predicted"/>
<feature type="transmembrane region" description="Helical" evidence="1">
    <location>
        <begin position="54"/>
        <end position="73"/>
    </location>
</feature>
<keyword evidence="1" id="KW-0472">Membrane</keyword>
<dbReference type="AlphaFoldDB" id="A0A0B7GJ23"/>
<name>A0A0B7GJ23_STRSA</name>
<feature type="transmembrane region" description="Helical" evidence="1">
    <location>
        <begin position="30"/>
        <end position="48"/>
    </location>
</feature>